<dbReference type="InterPro" id="IPR000836">
    <property type="entry name" value="PRTase_dom"/>
</dbReference>
<comment type="similarity">
    <text evidence="3">Belongs to the HAD-like hydrolase superfamily. CbbY/CbbZ/Gph/YieH family.</text>
</comment>
<evidence type="ECO:0000259" key="5">
    <source>
        <dbReference type="Pfam" id="PF01396"/>
    </source>
</evidence>
<keyword evidence="7" id="KW-1185">Reference proteome</keyword>
<feature type="domain" description="DNA topoisomerase type IA zn finger" evidence="5">
    <location>
        <begin position="446"/>
        <end position="473"/>
    </location>
</feature>
<dbReference type="InterPro" id="IPR013498">
    <property type="entry name" value="Topo_IA_Znf"/>
</dbReference>
<dbReference type="InterPro" id="IPR023214">
    <property type="entry name" value="HAD_sf"/>
</dbReference>
<proteinExistence type="inferred from homology"/>
<dbReference type="SUPFAM" id="SSF56784">
    <property type="entry name" value="HAD-like"/>
    <property type="match status" value="1"/>
</dbReference>
<reference evidence="6 7" key="1">
    <citation type="journal article" date="2018" name="Environ. Microbiol.">
        <title>Genomes of ubiquitous marine and hypersaline Hydrogenovibrio, Thiomicrorhabdus and Thiomicrospira spp. encode a diversity of mechanisms to sustain chemolithoautotrophy in heterogeneous environments.</title>
        <authorList>
            <person name="Scott K.M."/>
            <person name="Williams J."/>
            <person name="Porter C.M.B."/>
            <person name="Russel S."/>
            <person name="Harmer T.L."/>
            <person name="Paul J.H."/>
            <person name="Antonen K.M."/>
            <person name="Bridges M.K."/>
            <person name="Camper G.J."/>
            <person name="Campla C.K."/>
            <person name="Casella L.G."/>
            <person name="Chase E."/>
            <person name="Conrad J.W."/>
            <person name="Cruz M.C."/>
            <person name="Dunlap D.S."/>
            <person name="Duran L."/>
            <person name="Fahsbender E.M."/>
            <person name="Goldsmith D.B."/>
            <person name="Keeley R.F."/>
            <person name="Kondoff M.R."/>
            <person name="Kussy B.I."/>
            <person name="Lane M.K."/>
            <person name="Lawler S."/>
            <person name="Leigh B.A."/>
            <person name="Lewis C."/>
            <person name="Lostal L.M."/>
            <person name="Marking D."/>
            <person name="Mancera P.A."/>
            <person name="McClenthan E.C."/>
            <person name="McIntyre E.A."/>
            <person name="Mine J.A."/>
            <person name="Modi S."/>
            <person name="Moore B.D."/>
            <person name="Morgan W.A."/>
            <person name="Nelson K.M."/>
            <person name="Nguyen K.N."/>
            <person name="Ogburn N."/>
            <person name="Parrino D.G."/>
            <person name="Pedapudi A.D."/>
            <person name="Pelham R.P."/>
            <person name="Preece A.M."/>
            <person name="Rampersad E.A."/>
            <person name="Richardson J.C."/>
            <person name="Rodgers C.M."/>
            <person name="Schaffer B.L."/>
            <person name="Sheridan N.E."/>
            <person name="Solone M.R."/>
            <person name="Staley Z.R."/>
            <person name="Tabuchi M."/>
            <person name="Waide R.J."/>
            <person name="Wanjugi P.W."/>
            <person name="Young S."/>
            <person name="Clum A."/>
            <person name="Daum C."/>
            <person name="Huntemann M."/>
            <person name="Ivanova N."/>
            <person name="Kyrpides N."/>
            <person name="Mikhailova N."/>
            <person name="Palaniappan K."/>
            <person name="Pillay M."/>
            <person name="Reddy T.B.K."/>
            <person name="Shapiro N."/>
            <person name="Stamatis D."/>
            <person name="Varghese N."/>
            <person name="Woyke T."/>
            <person name="Boden R."/>
            <person name="Freyermuth S.K."/>
            <person name="Kerfeld C.A."/>
        </authorList>
    </citation>
    <scope>NUCLEOTIDE SEQUENCE [LARGE SCALE GENOMIC DNA]</scope>
    <source>
        <strain evidence="6 7">JR-2</strain>
    </source>
</reference>
<dbReference type="GO" id="GO:0008967">
    <property type="term" value="F:phosphoglycolate phosphatase activity"/>
    <property type="evidence" value="ECO:0007669"/>
    <property type="project" value="UniProtKB-EC"/>
</dbReference>
<dbReference type="GO" id="GO:0006265">
    <property type="term" value="P:DNA topological change"/>
    <property type="evidence" value="ECO:0007669"/>
    <property type="project" value="InterPro"/>
</dbReference>
<dbReference type="Gene3D" id="3.40.50.2020">
    <property type="match status" value="1"/>
</dbReference>
<evidence type="ECO:0000256" key="1">
    <source>
        <dbReference type="ARBA" id="ARBA00000830"/>
    </source>
</evidence>
<organism evidence="6 7">
    <name type="scientific">Hydrogenovibrio thermophilus</name>
    <dbReference type="NCBI Taxonomy" id="265883"/>
    <lineage>
        <taxon>Bacteria</taxon>
        <taxon>Pseudomonadati</taxon>
        <taxon>Pseudomonadota</taxon>
        <taxon>Gammaproteobacteria</taxon>
        <taxon>Thiotrichales</taxon>
        <taxon>Piscirickettsiaceae</taxon>
        <taxon>Hydrogenovibrio</taxon>
    </lineage>
</organism>
<dbReference type="Proteomes" id="UP000285478">
    <property type="component" value="Chromosome"/>
</dbReference>
<keyword evidence="6" id="KW-0378">Hydrolase</keyword>
<dbReference type="GO" id="GO:0003677">
    <property type="term" value="F:DNA binding"/>
    <property type="evidence" value="ECO:0007669"/>
    <property type="project" value="InterPro"/>
</dbReference>
<dbReference type="CDD" id="cd06223">
    <property type="entry name" value="PRTases_typeI"/>
    <property type="match status" value="1"/>
</dbReference>
<dbReference type="GO" id="GO:0003916">
    <property type="term" value="F:DNA topoisomerase activity"/>
    <property type="evidence" value="ECO:0007669"/>
    <property type="project" value="InterPro"/>
</dbReference>
<name>A0A451G4N3_9GAMM</name>
<dbReference type="AlphaFoldDB" id="A0A451G4N3"/>
<evidence type="ECO:0000256" key="4">
    <source>
        <dbReference type="ARBA" id="ARBA00013078"/>
    </source>
</evidence>
<dbReference type="RefSeq" id="WP_128384242.1">
    <property type="nucleotide sequence ID" value="NZ_CP035033.1"/>
</dbReference>
<comment type="pathway">
    <text evidence="2">Organic acid metabolism; glycolate biosynthesis; glycolate from 2-phosphoglycolate: step 1/1.</text>
</comment>
<dbReference type="InterPro" id="IPR041492">
    <property type="entry name" value="HAD_2"/>
</dbReference>
<dbReference type="Gene3D" id="3.30.65.10">
    <property type="entry name" value="Bacterial Topoisomerase I, domain 1"/>
    <property type="match status" value="1"/>
</dbReference>
<evidence type="ECO:0000313" key="6">
    <source>
        <dbReference type="EMBL" id="QAB14438.1"/>
    </source>
</evidence>
<dbReference type="PANTHER" id="PTHR43434">
    <property type="entry name" value="PHOSPHOGLYCOLATE PHOSPHATASE"/>
    <property type="match status" value="1"/>
</dbReference>
<dbReference type="GO" id="GO:0005694">
    <property type="term" value="C:chromosome"/>
    <property type="evidence" value="ECO:0007669"/>
    <property type="project" value="InterPro"/>
</dbReference>
<accession>A0A451G4N3</accession>
<dbReference type="EC" id="3.1.3.18" evidence="4"/>
<dbReference type="NCBIfam" id="TIGR01549">
    <property type="entry name" value="HAD-SF-IA-v1"/>
    <property type="match status" value="1"/>
</dbReference>
<dbReference type="InterPro" id="IPR036412">
    <property type="entry name" value="HAD-like_sf"/>
</dbReference>
<dbReference type="InterPro" id="IPR050155">
    <property type="entry name" value="HAD-like_hydrolase_sf"/>
</dbReference>
<dbReference type="PANTHER" id="PTHR43434:SF1">
    <property type="entry name" value="PHOSPHOGLYCOLATE PHOSPHATASE"/>
    <property type="match status" value="1"/>
</dbReference>
<dbReference type="InterPro" id="IPR029057">
    <property type="entry name" value="PRTase-like"/>
</dbReference>
<dbReference type="EMBL" id="CP035033">
    <property type="protein sequence ID" value="QAB14438.1"/>
    <property type="molecule type" value="Genomic_DNA"/>
</dbReference>
<sequence>MRSIGAVIFDLDDTLVATSTLEDYRVKGDRQGLDANIHKSVLFKPVKGMLQAIKDRGLPLGLVTNSPRWYAEKLLRYHEIDIFDAVVCYDDVGQVGMKPSPNGIKLALEKLGFEHGDRAVYIGDHDNDFVAAYEAGIKPLAPSWAKRNPISKIPAVIISSSTLIDNLSDYEELKLIADRTAKHKAFDFPKKQMNFMPLNEDGNLVPIEKNKIKLITFGRYFSQKSALTAKLHESHQLSKDIVAKEESETYVIPQYYVNLIARVVEQLPLYLFRGTGKVFDIVTVVPAKKEKNPRLENMLKRVAKLNSSESIFIEDLFEFSKGAPSLKTLGAKANRERALHETLSIKQKHIGLVNGKSILIIDDVITTGATFSHIFSLLEGAGVSFTFGACLAKTVSTYEDAPICPKCGRQMRVRKRKDGSGIHFYGCTGYFEAENKCSHTESIKVKDCPSCGRKMAKQYNSKENKVFLGCEGFRDKTNPCSYVESYR</sequence>
<dbReference type="KEGG" id="htr:EPV75_01505"/>
<dbReference type="Gene3D" id="3.40.50.1000">
    <property type="entry name" value="HAD superfamily/HAD-like"/>
    <property type="match status" value="1"/>
</dbReference>
<gene>
    <name evidence="6" type="ORF">EPV75_01505</name>
</gene>
<comment type="catalytic activity">
    <reaction evidence="1">
        <text>2-phosphoglycolate + H2O = glycolate + phosphate</text>
        <dbReference type="Rhea" id="RHEA:14369"/>
        <dbReference type="ChEBI" id="CHEBI:15377"/>
        <dbReference type="ChEBI" id="CHEBI:29805"/>
        <dbReference type="ChEBI" id="CHEBI:43474"/>
        <dbReference type="ChEBI" id="CHEBI:58033"/>
        <dbReference type="EC" id="3.1.3.18"/>
    </reaction>
</comment>
<evidence type="ECO:0000256" key="2">
    <source>
        <dbReference type="ARBA" id="ARBA00004818"/>
    </source>
</evidence>
<dbReference type="Pfam" id="PF01396">
    <property type="entry name" value="Zn_ribbon_Top1"/>
    <property type="match status" value="2"/>
</dbReference>
<dbReference type="GO" id="GO:0005829">
    <property type="term" value="C:cytosol"/>
    <property type="evidence" value="ECO:0007669"/>
    <property type="project" value="TreeGrafter"/>
</dbReference>
<dbReference type="SUPFAM" id="SSF53271">
    <property type="entry name" value="PRTase-like"/>
    <property type="match status" value="1"/>
</dbReference>
<evidence type="ECO:0000256" key="3">
    <source>
        <dbReference type="ARBA" id="ARBA00006171"/>
    </source>
</evidence>
<evidence type="ECO:0000313" key="7">
    <source>
        <dbReference type="Proteomes" id="UP000285478"/>
    </source>
</evidence>
<protein>
    <recommendedName>
        <fullName evidence="4">phosphoglycolate phosphatase</fullName>
        <ecNumber evidence="4">3.1.3.18</ecNumber>
    </recommendedName>
</protein>
<feature type="domain" description="DNA topoisomerase type IA zn finger" evidence="5">
    <location>
        <begin position="403"/>
        <end position="431"/>
    </location>
</feature>
<dbReference type="InterPro" id="IPR006439">
    <property type="entry name" value="HAD-SF_hydro_IA"/>
</dbReference>
<dbReference type="Pfam" id="PF13419">
    <property type="entry name" value="HAD_2"/>
    <property type="match status" value="1"/>
</dbReference>
<dbReference type="GO" id="GO:0006281">
    <property type="term" value="P:DNA repair"/>
    <property type="evidence" value="ECO:0007669"/>
    <property type="project" value="TreeGrafter"/>
</dbReference>